<protein>
    <submittedName>
        <fullName evidence="1">Uncharacterized protein</fullName>
    </submittedName>
</protein>
<organism evidence="1 2">
    <name type="scientific">Eumeta variegata</name>
    <name type="common">Bagworm moth</name>
    <name type="synonym">Eumeta japonica</name>
    <dbReference type="NCBI Taxonomy" id="151549"/>
    <lineage>
        <taxon>Eukaryota</taxon>
        <taxon>Metazoa</taxon>
        <taxon>Ecdysozoa</taxon>
        <taxon>Arthropoda</taxon>
        <taxon>Hexapoda</taxon>
        <taxon>Insecta</taxon>
        <taxon>Pterygota</taxon>
        <taxon>Neoptera</taxon>
        <taxon>Endopterygota</taxon>
        <taxon>Lepidoptera</taxon>
        <taxon>Glossata</taxon>
        <taxon>Ditrysia</taxon>
        <taxon>Tineoidea</taxon>
        <taxon>Psychidae</taxon>
        <taxon>Oiketicinae</taxon>
        <taxon>Eumeta</taxon>
    </lineage>
</organism>
<dbReference type="EMBL" id="BGZK01000326">
    <property type="protein sequence ID" value="GBP36959.1"/>
    <property type="molecule type" value="Genomic_DNA"/>
</dbReference>
<evidence type="ECO:0000313" key="2">
    <source>
        <dbReference type="Proteomes" id="UP000299102"/>
    </source>
</evidence>
<dbReference type="AlphaFoldDB" id="A0A4C1VEC5"/>
<proteinExistence type="predicted"/>
<evidence type="ECO:0000313" key="1">
    <source>
        <dbReference type="EMBL" id="GBP36959.1"/>
    </source>
</evidence>
<name>A0A4C1VEC5_EUMVA</name>
<comment type="caution">
    <text evidence="1">The sequence shown here is derived from an EMBL/GenBank/DDBJ whole genome shotgun (WGS) entry which is preliminary data.</text>
</comment>
<reference evidence="1 2" key="1">
    <citation type="journal article" date="2019" name="Commun. Biol.">
        <title>The bagworm genome reveals a unique fibroin gene that provides high tensile strength.</title>
        <authorList>
            <person name="Kono N."/>
            <person name="Nakamura H."/>
            <person name="Ohtoshi R."/>
            <person name="Tomita M."/>
            <person name="Numata K."/>
            <person name="Arakawa K."/>
        </authorList>
    </citation>
    <scope>NUCLEOTIDE SEQUENCE [LARGE SCALE GENOMIC DNA]</scope>
</reference>
<sequence>MDVEGEHWHSLTPYGTPVGIRLGFIKIGIVTCSGTESGMRSRIMSQNRGQNLKQDRIKIKCGTGFSIKRMIVNEVIIPLINYRDQE</sequence>
<dbReference type="Proteomes" id="UP000299102">
    <property type="component" value="Unassembled WGS sequence"/>
</dbReference>
<gene>
    <name evidence="1" type="ORF">EVAR_96952_1</name>
</gene>
<keyword evidence="2" id="KW-1185">Reference proteome</keyword>
<accession>A0A4C1VEC5</accession>